<sequence>MTSLDPSMRLKVKGDVFYVPDANGGVYFRNNEGSFRMEGGSIHLWIEKLLPVFTGEHTLADLTDGLPDAYRDRVYEIAEVLYRNGMVRDVGKDLPHCLTAPILKRYESQIEFIDYFVGSGAFRFQSYRESKVLAVGSGWSVVSLVSALLESGLPKIHVLLTEANPVHLRRLTELAESALLADPDVVLEEITLRSDGEGAWREALRPFEWVLYVSESGDIEELRALQSVCRAEKKVFLPAVFVQSVGFVGPLVRPDSDLCWESAWRRLHQAALCKDPQWNTFSDTAAAMLSNVMVFALFKSVTGIVTSELQNQLFLLNLETFEGSWHSFAHHPVVVGNASVTWIEDIEQTLQHRLGQSGEDKSVLLSFFAQLTSPETGIFHHWDEGDLKQLPLSLCRVSVADPLSDGPAQLLPEMICAGLTHEKARLEAGFAGIEAYVSRLLSWNYPSLFSTQDEAGRQVSDGEEDDRRLKPGQFVGVGVGETFAEAVCRGLQKCLEKEFSKQHLNQHPPTVAPVQVSGVQDEDCQYCVKALTTLNGPPEIAMGEEICGFPVIWVRSNGHWYGSVGLNVTLALRMALQHAILASQIQAGDLATRVVEAPFALVQGDVRQCLVVQECPREAQAQVLHSALQVLKRNRKRMSVMQLHMDEALSSEELAGVFGVVLREEELS</sequence>
<dbReference type="RefSeq" id="WP_282200650.1">
    <property type="nucleotide sequence ID" value="NZ_BOQE01000001.1"/>
</dbReference>
<name>A0AAV4LIM9_9BACL</name>
<dbReference type="Gene3D" id="3.40.50.720">
    <property type="entry name" value="NAD(P)-binding Rossmann-like Domain"/>
    <property type="match status" value="1"/>
</dbReference>
<keyword evidence="2" id="KW-1185">Reference proteome</keyword>
<protein>
    <submittedName>
        <fullName evidence="1">Thiazole-containing bacteriocin maturation protein</fullName>
    </submittedName>
</protein>
<organism evidence="1 2">
    <name type="scientific">Collibacillus ludicampi</name>
    <dbReference type="NCBI Taxonomy" id="2771369"/>
    <lineage>
        <taxon>Bacteria</taxon>
        <taxon>Bacillati</taxon>
        <taxon>Bacillota</taxon>
        <taxon>Bacilli</taxon>
        <taxon>Bacillales</taxon>
        <taxon>Alicyclobacillaceae</taxon>
        <taxon>Collibacillus</taxon>
    </lineage>
</organism>
<dbReference type="AlphaFoldDB" id="A0AAV4LIM9"/>
<gene>
    <name evidence="1" type="ORF">DNHGIG_32450</name>
</gene>
<reference evidence="1" key="1">
    <citation type="journal article" date="2023" name="Int. J. Syst. Evol. Microbiol.">
        <title>Collibacillus ludicampi gen. nov., sp. nov., a new soil bacterium of the family Alicyclobacillaceae.</title>
        <authorList>
            <person name="Jojima T."/>
            <person name="Ioku Y."/>
            <person name="Fukuta Y."/>
            <person name="Shirasaka N."/>
            <person name="Matsumura Y."/>
            <person name="Mori M."/>
        </authorList>
    </citation>
    <scope>NUCLEOTIDE SEQUENCE</scope>
    <source>
        <strain evidence="1">TP075</strain>
    </source>
</reference>
<proteinExistence type="predicted"/>
<accession>A0AAV4LIM9</accession>
<dbReference type="InterPro" id="IPR022368">
    <property type="entry name" value="Thiazole_bacteriocin_mat_put"/>
</dbReference>
<evidence type="ECO:0000313" key="1">
    <source>
        <dbReference type="EMBL" id="GIM47696.1"/>
    </source>
</evidence>
<comment type="caution">
    <text evidence="1">The sequence shown here is derived from an EMBL/GenBank/DDBJ whole genome shotgun (WGS) entry which is preliminary data.</text>
</comment>
<dbReference type="NCBIfam" id="TIGR03693">
    <property type="entry name" value="ocin_ThiF_like"/>
    <property type="match status" value="1"/>
</dbReference>
<dbReference type="EMBL" id="BOQE01000001">
    <property type="protein sequence ID" value="GIM47696.1"/>
    <property type="molecule type" value="Genomic_DNA"/>
</dbReference>
<dbReference type="Proteomes" id="UP001057291">
    <property type="component" value="Unassembled WGS sequence"/>
</dbReference>
<evidence type="ECO:0000313" key="2">
    <source>
        <dbReference type="Proteomes" id="UP001057291"/>
    </source>
</evidence>